<protein>
    <recommendedName>
        <fullName evidence="4">Phage holin family Hol44, holin superfamily V</fullName>
    </recommendedName>
</protein>
<name>A0A7W9W2G1_9FIRM</name>
<dbReference type="InterPro" id="IPR032111">
    <property type="entry name" value="Clostridium_phage_holin"/>
</dbReference>
<reference evidence="2 3" key="1">
    <citation type="submission" date="2020-08" db="EMBL/GenBank/DDBJ databases">
        <title>Genomic Encyclopedia of Type Strains, Phase IV (KMG-IV): sequencing the most valuable type-strain genomes for metagenomic binning, comparative biology and taxonomic classification.</title>
        <authorList>
            <person name="Goeker M."/>
        </authorList>
    </citation>
    <scope>NUCLEOTIDE SEQUENCE [LARGE SCALE GENOMIC DNA]</scope>
    <source>
        <strain evidence="2 3">DSM 17245</strain>
    </source>
</reference>
<dbReference type="Pfam" id="PF16079">
    <property type="entry name" value="Phage_holin_5_2"/>
    <property type="match status" value="1"/>
</dbReference>
<evidence type="ECO:0000256" key="1">
    <source>
        <dbReference type="SAM" id="Phobius"/>
    </source>
</evidence>
<keyword evidence="1" id="KW-0472">Membrane</keyword>
<dbReference type="AlphaFoldDB" id="A0A7W9W2G1"/>
<gene>
    <name evidence="2" type="ORF">HNQ46_000842</name>
</gene>
<evidence type="ECO:0008006" key="4">
    <source>
        <dbReference type="Google" id="ProtNLM"/>
    </source>
</evidence>
<evidence type="ECO:0000313" key="2">
    <source>
        <dbReference type="EMBL" id="MBB6040879.1"/>
    </source>
</evidence>
<evidence type="ECO:0000313" key="3">
    <source>
        <dbReference type="Proteomes" id="UP000522163"/>
    </source>
</evidence>
<organism evidence="2 3">
    <name type="scientific">Oribacterium sinus</name>
    <dbReference type="NCBI Taxonomy" id="237576"/>
    <lineage>
        <taxon>Bacteria</taxon>
        <taxon>Bacillati</taxon>
        <taxon>Bacillota</taxon>
        <taxon>Clostridia</taxon>
        <taxon>Lachnospirales</taxon>
        <taxon>Lachnospiraceae</taxon>
        <taxon>Oribacterium</taxon>
    </lineage>
</organism>
<dbReference type="RefSeq" id="WP_183683287.1">
    <property type="nucleotide sequence ID" value="NZ_JACHHH010000003.1"/>
</dbReference>
<keyword evidence="1" id="KW-1133">Transmembrane helix</keyword>
<accession>A0A7W9W2G1</accession>
<comment type="caution">
    <text evidence="2">The sequence shown here is derived from an EMBL/GenBank/DDBJ whole genome shotgun (WGS) entry which is preliminary data.</text>
</comment>
<proteinExistence type="predicted"/>
<feature type="transmembrane region" description="Helical" evidence="1">
    <location>
        <begin position="32"/>
        <end position="52"/>
    </location>
</feature>
<keyword evidence="1" id="KW-0812">Transmembrane</keyword>
<dbReference type="EMBL" id="JACHHH010000003">
    <property type="protein sequence ID" value="MBB6040879.1"/>
    <property type="molecule type" value="Genomic_DNA"/>
</dbReference>
<dbReference type="Proteomes" id="UP000522163">
    <property type="component" value="Unassembled WGS sequence"/>
</dbReference>
<dbReference type="GeneID" id="85014401"/>
<sequence>MFYEIGRVEVITVITYLIYLGCKEFKDLDNKYIPLICGVTGGILGVIGMYTVPDFPTKDILNSMAIGIVSGLFATKANQISK</sequence>